<comment type="cofactor">
    <cofactor evidence="1">
        <name>Zn(2+)</name>
        <dbReference type="ChEBI" id="CHEBI:29105"/>
    </cofactor>
</comment>
<proteinExistence type="inferred from homology"/>
<dbReference type="InterPro" id="IPR037138">
    <property type="entry name" value="His_deacetylse_dom_sf"/>
</dbReference>
<comment type="similarity">
    <text evidence="2">Belongs to the histone deacetylase family.</text>
</comment>
<feature type="domain" description="Histone deacetylase" evidence="6">
    <location>
        <begin position="28"/>
        <end position="339"/>
    </location>
</feature>
<keyword evidence="3" id="KW-0479">Metal-binding</keyword>
<organism evidence="7 8">
    <name type="scientific">Piscinibacterium candidicorallinum</name>
    <dbReference type="NCBI Taxonomy" id="1793872"/>
    <lineage>
        <taxon>Bacteria</taxon>
        <taxon>Pseudomonadati</taxon>
        <taxon>Pseudomonadota</taxon>
        <taxon>Betaproteobacteria</taxon>
        <taxon>Burkholderiales</taxon>
        <taxon>Piscinibacterium</taxon>
    </lineage>
</organism>
<dbReference type="SUPFAM" id="SSF52768">
    <property type="entry name" value="Arginase/deacetylase"/>
    <property type="match status" value="1"/>
</dbReference>
<evidence type="ECO:0000256" key="2">
    <source>
        <dbReference type="ARBA" id="ARBA00005947"/>
    </source>
</evidence>
<keyword evidence="8" id="KW-1185">Reference proteome</keyword>
<dbReference type="EMBL" id="JBHRTI010000004">
    <property type="protein sequence ID" value="MFC3147589.1"/>
    <property type="molecule type" value="Genomic_DNA"/>
</dbReference>
<evidence type="ECO:0000256" key="1">
    <source>
        <dbReference type="ARBA" id="ARBA00001947"/>
    </source>
</evidence>
<reference evidence="8" key="1">
    <citation type="journal article" date="2019" name="Int. J. Syst. Evol. Microbiol.">
        <title>The Global Catalogue of Microorganisms (GCM) 10K type strain sequencing project: providing services to taxonomists for standard genome sequencing and annotation.</title>
        <authorList>
            <consortium name="The Broad Institute Genomics Platform"/>
            <consortium name="The Broad Institute Genome Sequencing Center for Infectious Disease"/>
            <person name="Wu L."/>
            <person name="Ma J."/>
        </authorList>
    </citation>
    <scope>NUCLEOTIDE SEQUENCE [LARGE SCALE GENOMIC DNA]</scope>
    <source>
        <strain evidence="8">KCTC 52168</strain>
    </source>
</reference>
<dbReference type="InterPro" id="IPR023696">
    <property type="entry name" value="Ureohydrolase_dom_sf"/>
</dbReference>
<protein>
    <submittedName>
        <fullName evidence="7">Histone deacetylase family protein</fullName>
    </submittedName>
</protein>
<dbReference type="RefSeq" id="WP_377302834.1">
    <property type="nucleotide sequence ID" value="NZ_CP180191.1"/>
</dbReference>
<evidence type="ECO:0000259" key="6">
    <source>
        <dbReference type="Pfam" id="PF00850"/>
    </source>
</evidence>
<keyword evidence="4" id="KW-0378">Hydrolase</keyword>
<gene>
    <name evidence="7" type="ORF">ACFOEN_08040</name>
</gene>
<dbReference type="Pfam" id="PF00850">
    <property type="entry name" value="Hist_deacetyl"/>
    <property type="match status" value="1"/>
</dbReference>
<dbReference type="InterPro" id="IPR023801">
    <property type="entry name" value="His_deacetylse_dom"/>
</dbReference>
<dbReference type="Proteomes" id="UP001595556">
    <property type="component" value="Unassembled WGS sequence"/>
</dbReference>
<evidence type="ECO:0000256" key="5">
    <source>
        <dbReference type="ARBA" id="ARBA00022833"/>
    </source>
</evidence>
<evidence type="ECO:0000313" key="8">
    <source>
        <dbReference type="Proteomes" id="UP001595556"/>
    </source>
</evidence>
<name>A0ABV7H0Y9_9BURK</name>
<evidence type="ECO:0000256" key="4">
    <source>
        <dbReference type="ARBA" id="ARBA00022801"/>
    </source>
</evidence>
<dbReference type="PANTHER" id="PTHR10625:SF17">
    <property type="entry name" value="HISTONE DEACETYLASE 8"/>
    <property type="match status" value="1"/>
</dbReference>
<dbReference type="PANTHER" id="PTHR10625">
    <property type="entry name" value="HISTONE DEACETYLASE HDAC1-RELATED"/>
    <property type="match status" value="1"/>
</dbReference>
<keyword evidence="5" id="KW-0862">Zinc</keyword>
<dbReference type="PRINTS" id="PR01270">
    <property type="entry name" value="HDASUPER"/>
</dbReference>
<evidence type="ECO:0000313" key="7">
    <source>
        <dbReference type="EMBL" id="MFC3147589.1"/>
    </source>
</evidence>
<sequence>MKAVYNHHHSLHQGKSEFFRGAQVPAFERADRADHVLAEWQRRKLGEVVAPKDHGLAPILAVHSQRYIDFLQTAWLRWVALDPGNAPRDAFPSVWAIRTLRDDVLPDSFAAQLGLFSMDSGTPLTAGSWQAAKTGADCALTAADLVLAGARTAFALTRPPGHHAGADFLGGYCFVNHAAVAAQHLRGKGASRVAVLDVDYHHGNGTQSIFYDRADVLYVSIHGDPKTEFPFYLGHADETGAGAGAGCNLNLPLPAGTSASRWFEALELALAKVRAFAPEVLVLSLGVDTFEGDPISHFKLTSVDYLRMSERLAALGLPTVIVFEGGYAIEEIGVNTANALMAFA</sequence>
<comment type="caution">
    <text evidence="7">The sequence shown here is derived from an EMBL/GenBank/DDBJ whole genome shotgun (WGS) entry which is preliminary data.</text>
</comment>
<evidence type="ECO:0000256" key="3">
    <source>
        <dbReference type="ARBA" id="ARBA00022723"/>
    </source>
</evidence>
<accession>A0ABV7H0Y9</accession>
<dbReference type="Gene3D" id="3.40.800.20">
    <property type="entry name" value="Histone deacetylase domain"/>
    <property type="match status" value="1"/>
</dbReference>
<dbReference type="InterPro" id="IPR000286">
    <property type="entry name" value="HDACs"/>
</dbReference>
<dbReference type="CDD" id="cd10001">
    <property type="entry name" value="HDAC_classII_APAH"/>
    <property type="match status" value="1"/>
</dbReference>